<gene>
    <name evidence="2" type="ORF">RSOLAG1IB_08198</name>
</gene>
<dbReference type="EMBL" id="LN679125">
    <property type="protein sequence ID" value="CEL56920.1"/>
    <property type="molecule type" value="Genomic_DNA"/>
</dbReference>
<evidence type="ECO:0000313" key="2">
    <source>
        <dbReference type="EMBL" id="CEL56920.1"/>
    </source>
</evidence>
<organism evidence="2 3">
    <name type="scientific">Thanatephorus cucumeris (strain AG1-IB / isolate 7/3/14)</name>
    <name type="common">Lettuce bottom rot fungus</name>
    <name type="synonym">Rhizoctonia solani</name>
    <dbReference type="NCBI Taxonomy" id="1108050"/>
    <lineage>
        <taxon>Eukaryota</taxon>
        <taxon>Fungi</taxon>
        <taxon>Dikarya</taxon>
        <taxon>Basidiomycota</taxon>
        <taxon>Agaricomycotina</taxon>
        <taxon>Agaricomycetes</taxon>
        <taxon>Cantharellales</taxon>
        <taxon>Ceratobasidiaceae</taxon>
        <taxon>Rhizoctonia</taxon>
        <taxon>Rhizoctonia solani AG-1</taxon>
    </lineage>
</organism>
<dbReference type="Proteomes" id="UP000059188">
    <property type="component" value="Unassembled WGS sequence"/>
</dbReference>
<feature type="compositionally biased region" description="Polar residues" evidence="1">
    <location>
        <begin position="101"/>
        <end position="110"/>
    </location>
</feature>
<evidence type="ECO:0000256" key="1">
    <source>
        <dbReference type="SAM" id="MobiDB-lite"/>
    </source>
</evidence>
<proteinExistence type="predicted"/>
<dbReference type="AlphaFoldDB" id="A0A0B7FH09"/>
<reference evidence="2 3" key="1">
    <citation type="submission" date="2014-11" db="EMBL/GenBank/DDBJ databases">
        <authorList>
            <person name="Wibberg Daniel"/>
        </authorList>
    </citation>
    <scope>NUCLEOTIDE SEQUENCE [LARGE SCALE GENOMIC DNA]</scope>
    <source>
        <strain evidence="2">Rhizoctonia solani AG1-IB 7/3/14</strain>
    </source>
</reference>
<name>A0A0B7FH09_THACB</name>
<protein>
    <submittedName>
        <fullName evidence="2">Uncharacterized protein</fullName>
    </submittedName>
</protein>
<keyword evidence="3" id="KW-1185">Reference proteome</keyword>
<sequence>MAGESQRAEESHAKLDRGAEIRDHVSPLDAIPFYDFGMAYLARGSCILAFFSTRPPSPGAFGCCLCHFEWFPATPGLRSGRPQLRVTRPTPLGRLRAAPSPTYTTYRTKP</sequence>
<evidence type="ECO:0000313" key="3">
    <source>
        <dbReference type="Proteomes" id="UP000059188"/>
    </source>
</evidence>
<accession>A0A0B7FH09</accession>
<feature type="region of interest" description="Disordered" evidence="1">
    <location>
        <begin position="79"/>
        <end position="110"/>
    </location>
</feature>